<comment type="caution">
    <text evidence="2">The sequence shown here is derived from an EMBL/GenBank/DDBJ whole genome shotgun (WGS) entry which is preliminary data.</text>
</comment>
<sequence>MRIAIIGLGTFGRSLVRELTRMDHEILAMDLREEMVEKVKDDATFAVVADASMKEVVDELSLQSMDLIVVAIGKGFENSMMVTARMKQVKGPKLFVRSISDLHYDLLEMTGVDEVIRVESLAASNFAHRLDHLEFIRHILIDDVHAVAEIRVPEEFVGRTLREVALRAKHKLNLITVLSRGSNPDKEGRRALESIPTPDHEFKRGDVLVLYGHERDLSEFSATYAPQEA</sequence>
<dbReference type="EMBL" id="BAABRI010000013">
    <property type="protein sequence ID" value="GAA5483323.1"/>
    <property type="molecule type" value="Genomic_DNA"/>
</dbReference>
<dbReference type="InterPro" id="IPR036721">
    <property type="entry name" value="RCK_C_sf"/>
</dbReference>
<dbReference type="PANTHER" id="PTHR43833">
    <property type="entry name" value="POTASSIUM CHANNEL PROTEIN 2-RELATED-RELATED"/>
    <property type="match status" value="1"/>
</dbReference>
<dbReference type="Gene3D" id="3.30.70.1450">
    <property type="entry name" value="Regulator of K+ conductance, C-terminal domain"/>
    <property type="match status" value="1"/>
</dbReference>
<gene>
    <name evidence="2" type="primary">ktrA</name>
    <name evidence="2" type="ORF">Hsar01_02553</name>
</gene>
<dbReference type="Pfam" id="PF02080">
    <property type="entry name" value="TrkA_C"/>
    <property type="match status" value="1"/>
</dbReference>
<evidence type="ECO:0000313" key="3">
    <source>
        <dbReference type="Proteomes" id="UP001476282"/>
    </source>
</evidence>
<dbReference type="InterPro" id="IPR003148">
    <property type="entry name" value="RCK_N"/>
</dbReference>
<dbReference type="InterPro" id="IPR050721">
    <property type="entry name" value="Trk_Ktr_HKT_K-transport"/>
</dbReference>
<dbReference type="PANTHER" id="PTHR43833:SF7">
    <property type="entry name" value="KTR SYSTEM POTASSIUM UPTAKE PROTEIN C"/>
    <property type="match status" value="1"/>
</dbReference>
<reference evidence="2 3" key="1">
    <citation type="submission" date="2024-02" db="EMBL/GenBank/DDBJ databases">
        <title>Haloferula sargassicola NBRC 104335.</title>
        <authorList>
            <person name="Ichikawa N."/>
            <person name="Katano-Makiyama Y."/>
            <person name="Hidaka K."/>
        </authorList>
    </citation>
    <scope>NUCLEOTIDE SEQUENCE [LARGE SCALE GENOMIC DNA]</scope>
    <source>
        <strain evidence="2 3">NBRC 104335</strain>
    </source>
</reference>
<accession>A0ABP9UP25</accession>
<proteinExistence type="predicted"/>
<evidence type="ECO:0000313" key="2">
    <source>
        <dbReference type="EMBL" id="GAA5483323.1"/>
    </source>
</evidence>
<dbReference type="SUPFAM" id="SSF51735">
    <property type="entry name" value="NAD(P)-binding Rossmann-fold domains"/>
    <property type="match status" value="1"/>
</dbReference>
<dbReference type="Gene3D" id="3.40.50.720">
    <property type="entry name" value="NAD(P)-binding Rossmann-like Domain"/>
    <property type="match status" value="1"/>
</dbReference>
<dbReference type="Proteomes" id="UP001476282">
    <property type="component" value="Unassembled WGS sequence"/>
</dbReference>
<dbReference type="SUPFAM" id="SSF116726">
    <property type="entry name" value="TrkA C-terminal domain-like"/>
    <property type="match status" value="1"/>
</dbReference>
<feature type="domain" description="RCK N-terminal" evidence="1">
    <location>
        <begin position="1"/>
        <end position="116"/>
    </location>
</feature>
<dbReference type="RefSeq" id="WP_353567435.1">
    <property type="nucleotide sequence ID" value="NZ_BAABRI010000013.1"/>
</dbReference>
<keyword evidence="3" id="KW-1185">Reference proteome</keyword>
<dbReference type="PROSITE" id="PS51201">
    <property type="entry name" value="RCK_N"/>
    <property type="match status" value="1"/>
</dbReference>
<dbReference type="InterPro" id="IPR006037">
    <property type="entry name" value="RCK_C"/>
</dbReference>
<name>A0ABP9UP25_9BACT</name>
<evidence type="ECO:0000259" key="1">
    <source>
        <dbReference type="PROSITE" id="PS51201"/>
    </source>
</evidence>
<dbReference type="Pfam" id="PF02254">
    <property type="entry name" value="TrkA_N"/>
    <property type="match status" value="1"/>
</dbReference>
<protein>
    <submittedName>
        <fullName evidence="2">Ktr system potassium uptake protein A</fullName>
    </submittedName>
</protein>
<organism evidence="2 3">
    <name type="scientific">Haloferula sargassicola</name>
    <dbReference type="NCBI Taxonomy" id="490096"/>
    <lineage>
        <taxon>Bacteria</taxon>
        <taxon>Pseudomonadati</taxon>
        <taxon>Verrucomicrobiota</taxon>
        <taxon>Verrucomicrobiia</taxon>
        <taxon>Verrucomicrobiales</taxon>
        <taxon>Verrucomicrobiaceae</taxon>
        <taxon>Haloferula</taxon>
    </lineage>
</organism>
<dbReference type="InterPro" id="IPR036291">
    <property type="entry name" value="NAD(P)-bd_dom_sf"/>
</dbReference>